<dbReference type="GO" id="GO:0005524">
    <property type="term" value="F:ATP binding"/>
    <property type="evidence" value="ECO:0007669"/>
    <property type="project" value="InterPro"/>
</dbReference>
<dbReference type="Pfam" id="PF13304">
    <property type="entry name" value="AAA_21"/>
    <property type="match status" value="1"/>
</dbReference>
<gene>
    <name evidence="2" type="ORF">BvMPK_3227</name>
</gene>
<protein>
    <submittedName>
        <fullName evidence="2">ATPase involved in transport</fullName>
    </submittedName>
</protein>
<dbReference type="PATRIC" id="fig|821.40.peg.3871"/>
<reference evidence="3" key="1">
    <citation type="submission" date="2015-10" db="EMBL/GenBank/DDBJ databases">
        <title>Extensive mobilome-driven genome diversification in gut-associated Bacteroides vulgatus mpk.</title>
        <authorList>
            <person name="Beier S."/>
            <person name="Lange A."/>
            <person name="Huson D.H."/>
            <person name="Frick J.-S."/>
            <person name="Autenrieth I.B."/>
        </authorList>
    </citation>
    <scope>NUCLEOTIDE SEQUENCE [LARGE SCALE GENOMIC DNA]</scope>
    <source>
        <strain evidence="3">mpk</strain>
    </source>
</reference>
<name>A0A0P0LBM7_PHOVU</name>
<accession>A0A0P0LBM7</accession>
<dbReference type="AlphaFoldDB" id="A0A0P0LBM7"/>
<evidence type="ECO:0000313" key="2">
    <source>
        <dbReference type="EMBL" id="ALK85797.1"/>
    </source>
</evidence>
<evidence type="ECO:0000259" key="1">
    <source>
        <dbReference type="Pfam" id="PF13304"/>
    </source>
</evidence>
<dbReference type="InterPro" id="IPR027417">
    <property type="entry name" value="P-loop_NTPase"/>
</dbReference>
<feature type="domain" description="ATPase AAA-type core" evidence="1">
    <location>
        <begin position="56"/>
        <end position="371"/>
    </location>
</feature>
<dbReference type="Proteomes" id="UP000061587">
    <property type="component" value="Chromosome"/>
</dbReference>
<dbReference type="PANTHER" id="PTHR40396">
    <property type="entry name" value="ATPASE-LIKE PROTEIN"/>
    <property type="match status" value="1"/>
</dbReference>
<dbReference type="GO" id="GO:0016887">
    <property type="term" value="F:ATP hydrolysis activity"/>
    <property type="evidence" value="ECO:0007669"/>
    <property type="project" value="InterPro"/>
</dbReference>
<sequence>MKHLKVRYMLLEFTVENYRSFYRKKTLVLEADKALKECTETNLFDCNKYTLLRSLALYGANSSGKSNLVSAMHAMASCVLLSVKLNDNEQLEYDPFLLLKDNHHPSMFEIIFLKGEYCYRYGFRYNLERIVEEWLFRKTTPRSKEQMMFVRNEDGICVDENNFPEGVGYEEKTNDNRLFLSLCQQLGGEISRQVISWFQSDFNVISGLNNQQYRAYSKLFFHKKESLSVDALNFFQKLRLGFNNILTHEEEPNIPQDLPMELRALFQRETQGKKSIELDSIHNVYSDKGNIVGTINFSFEDRESSGTNKLFDLSGPIFETLYSGSVLVIDELDAKMHPLISQYIIELFNNPETNPKNAQLIFTTHDTHLLSQKILRRDQIWFTEKDSKEQTDLYSLIDIVLPDGTKPRNDANYEKNYIAGRYGAIPYILND</sequence>
<reference evidence="2 3" key="2">
    <citation type="journal article" date="2016" name="Genome Biol. Evol.">
        <title>Extensive mobilome-driven genome diversification in mouse gut-associated Bacteroides vulgatus mpk.</title>
        <authorList>
            <person name="Lange A."/>
            <person name="Beier S."/>
            <person name="Steimle A."/>
            <person name="Autenrieth I.B."/>
            <person name="Huson D.H."/>
            <person name="Frick J.S."/>
        </authorList>
    </citation>
    <scope>NUCLEOTIDE SEQUENCE [LARGE SCALE GENOMIC DNA]</scope>
    <source>
        <strain evidence="3">mpk</strain>
    </source>
</reference>
<dbReference type="SUPFAM" id="SSF52540">
    <property type="entry name" value="P-loop containing nucleoside triphosphate hydrolases"/>
    <property type="match status" value="1"/>
</dbReference>
<dbReference type="EMBL" id="CP013020">
    <property type="protein sequence ID" value="ALK85797.1"/>
    <property type="molecule type" value="Genomic_DNA"/>
</dbReference>
<proteinExistence type="predicted"/>
<dbReference type="InterPro" id="IPR003959">
    <property type="entry name" value="ATPase_AAA_core"/>
</dbReference>
<dbReference type="Gene3D" id="3.40.50.300">
    <property type="entry name" value="P-loop containing nucleotide triphosphate hydrolases"/>
    <property type="match status" value="1"/>
</dbReference>
<organism evidence="2 3">
    <name type="scientific">Phocaeicola vulgatus</name>
    <name type="common">Bacteroides vulgatus</name>
    <dbReference type="NCBI Taxonomy" id="821"/>
    <lineage>
        <taxon>Bacteria</taxon>
        <taxon>Pseudomonadati</taxon>
        <taxon>Bacteroidota</taxon>
        <taxon>Bacteroidia</taxon>
        <taxon>Bacteroidales</taxon>
        <taxon>Bacteroidaceae</taxon>
        <taxon>Phocaeicola</taxon>
    </lineage>
</organism>
<dbReference type="PANTHER" id="PTHR40396:SF1">
    <property type="entry name" value="ATPASE AAA-TYPE CORE DOMAIN-CONTAINING PROTEIN"/>
    <property type="match status" value="1"/>
</dbReference>
<evidence type="ECO:0000313" key="3">
    <source>
        <dbReference type="Proteomes" id="UP000061587"/>
    </source>
</evidence>